<dbReference type="OrthoDB" id="202672at2759"/>
<proteinExistence type="predicted"/>
<organism evidence="7 8">
    <name type="scientific">Exophiala sideris</name>
    <dbReference type="NCBI Taxonomy" id="1016849"/>
    <lineage>
        <taxon>Eukaryota</taxon>
        <taxon>Fungi</taxon>
        <taxon>Dikarya</taxon>
        <taxon>Ascomycota</taxon>
        <taxon>Pezizomycotina</taxon>
        <taxon>Eurotiomycetes</taxon>
        <taxon>Chaetothyriomycetidae</taxon>
        <taxon>Chaetothyriales</taxon>
        <taxon>Herpotrichiellaceae</taxon>
        <taxon>Exophiala</taxon>
    </lineage>
</organism>
<evidence type="ECO:0000256" key="3">
    <source>
        <dbReference type="ARBA" id="ARBA00022824"/>
    </source>
</evidence>
<dbReference type="GO" id="GO:0005789">
    <property type="term" value="C:endoplasmic reticulum membrane"/>
    <property type="evidence" value="ECO:0007669"/>
    <property type="project" value="UniProtKB-SubCell"/>
</dbReference>
<evidence type="ECO:0000256" key="4">
    <source>
        <dbReference type="ARBA" id="ARBA00022989"/>
    </source>
</evidence>
<evidence type="ECO:0000256" key="1">
    <source>
        <dbReference type="ARBA" id="ARBA00004477"/>
    </source>
</evidence>
<gene>
    <name evidence="7" type="ORF">PV11_02878</name>
</gene>
<evidence type="ECO:0000313" key="7">
    <source>
        <dbReference type="EMBL" id="KIV87324.1"/>
    </source>
</evidence>
<accession>A0A0D1Z0H8</accession>
<dbReference type="Pfam" id="PF11779">
    <property type="entry name" value="SPT_ssu-like"/>
    <property type="match status" value="1"/>
</dbReference>
<evidence type="ECO:0000256" key="2">
    <source>
        <dbReference type="ARBA" id="ARBA00022692"/>
    </source>
</evidence>
<sequence>MASDFHRHHPSLEPFPLFIDSAPPNSENYFSSPMAMAAVQLLASSTSTSPHAGKPRTLVPTMPVKVSRYLRLRYFQYEVTFGVYMMTPVEKCVFNLVILGTLIALLIALFFGFEPFVTYAVCRLIYYITGTLSNTGGRCS</sequence>
<keyword evidence="5 6" id="KW-0472">Membrane</keyword>
<feature type="transmembrane region" description="Helical" evidence="6">
    <location>
        <begin position="93"/>
        <end position="113"/>
    </location>
</feature>
<dbReference type="HOGENOM" id="CLU_1835202_0_0_1"/>
<evidence type="ECO:0000256" key="5">
    <source>
        <dbReference type="ARBA" id="ARBA00023136"/>
    </source>
</evidence>
<dbReference type="STRING" id="1016849.A0A0D1Z0H8"/>
<evidence type="ECO:0000313" key="8">
    <source>
        <dbReference type="Proteomes" id="UP000053599"/>
    </source>
</evidence>
<dbReference type="AlphaFoldDB" id="A0A0D1Z0H8"/>
<dbReference type="InterPro" id="IPR024512">
    <property type="entry name" value="Ser_palmitoyltrfase_ssu-like"/>
</dbReference>
<keyword evidence="4 6" id="KW-1133">Transmembrane helix</keyword>
<dbReference type="EMBL" id="KN846951">
    <property type="protein sequence ID" value="KIV87324.1"/>
    <property type="molecule type" value="Genomic_DNA"/>
</dbReference>
<keyword evidence="3" id="KW-0256">Endoplasmic reticulum</keyword>
<dbReference type="Proteomes" id="UP000053599">
    <property type="component" value="Unassembled WGS sequence"/>
</dbReference>
<reference evidence="7 8" key="1">
    <citation type="submission" date="2015-01" db="EMBL/GenBank/DDBJ databases">
        <title>The Genome Sequence of Exophiala sideris CBS121828.</title>
        <authorList>
            <consortium name="The Broad Institute Genomics Platform"/>
            <person name="Cuomo C."/>
            <person name="de Hoog S."/>
            <person name="Gorbushina A."/>
            <person name="Stielow B."/>
            <person name="Teixiera M."/>
            <person name="Abouelleil A."/>
            <person name="Chapman S.B."/>
            <person name="Priest M."/>
            <person name="Young S.K."/>
            <person name="Wortman J."/>
            <person name="Nusbaum C."/>
            <person name="Birren B."/>
        </authorList>
    </citation>
    <scope>NUCLEOTIDE SEQUENCE [LARGE SCALE GENOMIC DNA]</scope>
    <source>
        <strain evidence="7 8">CBS 121828</strain>
    </source>
</reference>
<name>A0A0D1Z0H8_9EURO</name>
<evidence type="ECO:0000256" key="6">
    <source>
        <dbReference type="SAM" id="Phobius"/>
    </source>
</evidence>
<comment type="subcellular location">
    <subcellularLocation>
        <location evidence="1">Endoplasmic reticulum membrane</location>
        <topology evidence="1">Multi-pass membrane protein</topology>
    </subcellularLocation>
</comment>
<keyword evidence="2 6" id="KW-0812">Transmembrane</keyword>
<protein>
    <submittedName>
        <fullName evidence="7">Uncharacterized protein</fullName>
    </submittedName>
</protein>